<evidence type="ECO:0000313" key="1">
    <source>
        <dbReference type="EMBL" id="OHA22211.1"/>
    </source>
</evidence>
<accession>A0A1G2MGP2</accession>
<dbReference type="EMBL" id="MHRK01000057">
    <property type="protein sequence ID" value="OHA22211.1"/>
    <property type="molecule type" value="Genomic_DNA"/>
</dbReference>
<reference evidence="1 2" key="1">
    <citation type="journal article" date="2016" name="Nat. Commun.">
        <title>Thousands of microbial genomes shed light on interconnected biogeochemical processes in an aquifer system.</title>
        <authorList>
            <person name="Anantharaman K."/>
            <person name="Brown C.T."/>
            <person name="Hug L.A."/>
            <person name="Sharon I."/>
            <person name="Castelle C.J."/>
            <person name="Probst A.J."/>
            <person name="Thomas B.C."/>
            <person name="Singh A."/>
            <person name="Wilkins M.J."/>
            <person name="Karaoz U."/>
            <person name="Brodie E.L."/>
            <person name="Williams K.H."/>
            <person name="Hubbard S.S."/>
            <person name="Banfield J.F."/>
        </authorList>
    </citation>
    <scope>NUCLEOTIDE SEQUENCE [LARGE SCALE GENOMIC DNA]</scope>
</reference>
<evidence type="ECO:0000313" key="2">
    <source>
        <dbReference type="Proteomes" id="UP000177130"/>
    </source>
</evidence>
<sequence length="214" mass="23576">MIITYYGAEFFKVQFGETVLAFNPVSKDSKLKGTRFGADIAVVSINHKDMNGVEQLSFGERKPIVIDGPGEYEVKEIFIEGWKSQSSYGGDIKINTSYSVTMEGMTLCFLGALENEKALPPQMLQSMEEGIDILFVPIGGEGVLTPSDAYKLAVKLEPKIIIPMHYNIQSADKSNLKTFLKEAGEENLKAVDKLTLKKKDLEGKEADVVVLAES</sequence>
<dbReference type="AlphaFoldDB" id="A0A1G2MGP2"/>
<gene>
    <name evidence="1" type="ORF">A3C72_04005</name>
</gene>
<name>A0A1G2MGP2_9BACT</name>
<dbReference type="PANTHER" id="PTHR39189:SF1">
    <property type="entry name" value="UPF0173 METAL-DEPENDENT HYDROLASE YTKL"/>
    <property type="match status" value="1"/>
</dbReference>
<comment type="caution">
    <text evidence="1">The sequence shown here is derived from an EMBL/GenBank/DDBJ whole genome shotgun (WGS) entry which is preliminary data.</text>
</comment>
<dbReference type="Gene3D" id="3.60.15.10">
    <property type="entry name" value="Ribonuclease Z/Hydroxyacylglutathione hydrolase-like"/>
    <property type="match status" value="1"/>
</dbReference>
<dbReference type="SUPFAM" id="SSF56281">
    <property type="entry name" value="Metallo-hydrolase/oxidoreductase"/>
    <property type="match status" value="1"/>
</dbReference>
<dbReference type="PANTHER" id="PTHR39189">
    <property type="entry name" value="UPF0173 METAL-DEPENDENT HYDROLASE YTKL"/>
    <property type="match status" value="1"/>
</dbReference>
<evidence type="ECO:0008006" key="3">
    <source>
        <dbReference type="Google" id="ProtNLM"/>
    </source>
</evidence>
<dbReference type="Proteomes" id="UP000177130">
    <property type="component" value="Unassembled WGS sequence"/>
</dbReference>
<organism evidence="1 2">
    <name type="scientific">Candidatus Taylorbacteria bacterium RIFCSPHIGHO2_02_FULL_43_32b</name>
    <dbReference type="NCBI Taxonomy" id="1802306"/>
    <lineage>
        <taxon>Bacteria</taxon>
        <taxon>Candidatus Tayloriibacteriota</taxon>
    </lineage>
</organism>
<dbReference type="InterPro" id="IPR036866">
    <property type="entry name" value="RibonucZ/Hydroxyglut_hydro"/>
</dbReference>
<dbReference type="Pfam" id="PF13483">
    <property type="entry name" value="Lactamase_B_3"/>
    <property type="match status" value="1"/>
</dbReference>
<proteinExistence type="predicted"/>
<protein>
    <recommendedName>
        <fullName evidence="3">Lactamase</fullName>
    </recommendedName>
</protein>
<dbReference type="STRING" id="1802306.A3C72_04005"/>